<evidence type="ECO:0000256" key="6">
    <source>
        <dbReference type="ARBA" id="ARBA00022764"/>
    </source>
</evidence>
<dbReference type="eggNOG" id="COG0860">
    <property type="taxonomic scope" value="Bacteria"/>
</dbReference>
<evidence type="ECO:0000313" key="11">
    <source>
        <dbReference type="EMBL" id="AGF49256.1"/>
    </source>
</evidence>
<dbReference type="EMBL" id="CP003806">
    <property type="protein sequence ID" value="AGF49256.1"/>
    <property type="molecule type" value="Genomic_DNA"/>
</dbReference>
<dbReference type="AlphaFoldDB" id="M1LYX6"/>
<comment type="similarity">
    <text evidence="3">Belongs to the N-acetylmuramoyl-L-alanine amidase 3 family.</text>
</comment>
<dbReference type="EC" id="3.5.1.28" evidence="4"/>
<dbReference type="GO" id="GO:0008745">
    <property type="term" value="F:N-acetylmuramoyl-L-alanine amidase activity"/>
    <property type="evidence" value="ECO:0007669"/>
    <property type="project" value="UniProtKB-EC"/>
</dbReference>
<dbReference type="GO" id="GO:0030288">
    <property type="term" value="C:outer membrane-bounded periplasmic space"/>
    <property type="evidence" value="ECO:0007669"/>
    <property type="project" value="TreeGrafter"/>
</dbReference>
<dbReference type="Pfam" id="PF11741">
    <property type="entry name" value="AMIN"/>
    <property type="match status" value="1"/>
</dbReference>
<dbReference type="KEGG" id="kga:ST1E_0957"/>
<evidence type="ECO:0000256" key="1">
    <source>
        <dbReference type="ARBA" id="ARBA00001561"/>
    </source>
</evidence>
<evidence type="ECO:0000256" key="8">
    <source>
        <dbReference type="ARBA" id="ARBA00023316"/>
    </source>
</evidence>
<evidence type="ECO:0000256" key="2">
    <source>
        <dbReference type="ARBA" id="ARBA00004418"/>
    </source>
</evidence>
<dbReference type="PANTHER" id="PTHR30404">
    <property type="entry name" value="N-ACETYLMURAMOYL-L-ALANINE AMIDASE"/>
    <property type="match status" value="1"/>
</dbReference>
<keyword evidence="8" id="KW-0961">Cell wall biogenesis/degradation</keyword>
<keyword evidence="12" id="KW-1185">Reference proteome</keyword>
<keyword evidence="6" id="KW-0574">Periplasm</keyword>
<reference evidence="11 12" key="1">
    <citation type="journal article" date="2013" name="Genome Biol. Evol.">
        <title>Genome evolution and phylogenomic analysis of candidatus kinetoplastibacterium, the betaproteobacterial endosymbionts of strigomonas and angomonas.</title>
        <authorList>
            <person name="Alves J.M."/>
            <person name="Serrano M.G."/>
            <person name="Maia da Silva F."/>
            <person name="Voegtly L.J."/>
            <person name="Matveyev A.V."/>
            <person name="Teixeira M.M."/>
            <person name="Camargo E.P."/>
            <person name="Buck G.A."/>
        </authorList>
    </citation>
    <scope>NUCLEOTIDE SEQUENCE [LARGE SCALE GENOMIC DNA]</scope>
    <source>
        <strain evidence="11 12">TCC219</strain>
    </source>
</reference>
<comment type="subcellular location">
    <subcellularLocation>
        <location evidence="2">Periplasm</location>
    </subcellularLocation>
</comment>
<dbReference type="FunFam" id="3.40.630.40:FF:000001">
    <property type="entry name" value="N-acetylmuramoyl-L-alanine amidase"/>
    <property type="match status" value="1"/>
</dbReference>
<gene>
    <name evidence="11" type="ORF">ST1E_0957</name>
</gene>
<dbReference type="SMART" id="SM00646">
    <property type="entry name" value="Ami_3"/>
    <property type="match status" value="1"/>
</dbReference>
<dbReference type="Proteomes" id="UP000011658">
    <property type="component" value="Chromosome"/>
</dbReference>
<dbReference type="Gene3D" id="2.60.40.3500">
    <property type="match status" value="1"/>
</dbReference>
<dbReference type="Pfam" id="PF01520">
    <property type="entry name" value="Amidase_3"/>
    <property type="match status" value="1"/>
</dbReference>
<dbReference type="InterPro" id="IPR050695">
    <property type="entry name" value="N-acetylmuramoyl_amidase_3"/>
</dbReference>
<feature type="domain" description="MurNAc-LAA" evidence="10">
    <location>
        <begin position="227"/>
        <end position="382"/>
    </location>
</feature>
<dbReference type="InterPro" id="IPR002508">
    <property type="entry name" value="MurNAc-LAA_cat"/>
</dbReference>
<keyword evidence="5" id="KW-0732">Signal</keyword>
<name>M1LYX6_9PROT</name>
<evidence type="ECO:0000256" key="5">
    <source>
        <dbReference type="ARBA" id="ARBA00022729"/>
    </source>
</evidence>
<dbReference type="GO" id="GO:0071555">
    <property type="term" value="P:cell wall organization"/>
    <property type="evidence" value="ECO:0007669"/>
    <property type="project" value="UniProtKB-KW"/>
</dbReference>
<evidence type="ECO:0000256" key="7">
    <source>
        <dbReference type="ARBA" id="ARBA00022801"/>
    </source>
</evidence>
<dbReference type="PATRIC" id="fig|1208921.3.peg.548"/>
<protein>
    <recommendedName>
        <fullName evidence="9">N-acetylmuramoyl-L-alanine amidase AmiC</fullName>
        <ecNumber evidence="4">3.5.1.28</ecNumber>
    </recommendedName>
</protein>
<evidence type="ECO:0000313" key="12">
    <source>
        <dbReference type="Proteomes" id="UP000011658"/>
    </source>
</evidence>
<evidence type="ECO:0000256" key="4">
    <source>
        <dbReference type="ARBA" id="ARBA00011901"/>
    </source>
</evidence>
<sequence length="392" mass="44720">MLLALIFYTANFSFASEILDIRIWPSDEYTRVTIESKEELDFNSFSLNCPERLVLDVKRVANVSSFYGLLNYYRHNDPYIKNIRLAKKSSDSMRIVFDLKQAIDHKIFSLEPIHSYKYRTVIDLSTRDPIMAIINKNKYKKDNNKTEYNNHTFLSEDTHKNEKKLVLVIDPGHGGEDPGAIGENGLLEKNIVLSIAKKIKELMDTQNNIDVYLTRDQDYFVPLLARVQKARDLKADLLVSIHADSWINRNARGSSVFTLSSYKASSALAKWIADKENESDLIGGINLHSHDKNLVKVILDLSTTAQIKSSIKIGKLLLDEIEKVNFLHKSNIEQADFAILRAPDIPSVLIETAFISNPKEEELLKSDAYQKKFAEAIIRSINSYFKINSSDI</sequence>
<evidence type="ECO:0000256" key="9">
    <source>
        <dbReference type="ARBA" id="ARBA00074581"/>
    </source>
</evidence>
<evidence type="ECO:0000256" key="3">
    <source>
        <dbReference type="ARBA" id="ARBA00010860"/>
    </source>
</evidence>
<dbReference type="CDD" id="cd02696">
    <property type="entry name" value="MurNAc-LAA"/>
    <property type="match status" value="1"/>
</dbReference>
<proteinExistence type="inferred from homology"/>
<dbReference type="HOGENOM" id="CLU_014322_2_3_4"/>
<dbReference type="InterPro" id="IPR021731">
    <property type="entry name" value="AMIN_dom"/>
</dbReference>
<dbReference type="PANTHER" id="PTHR30404:SF0">
    <property type="entry name" value="N-ACETYLMURAMOYL-L-ALANINE AMIDASE AMIC"/>
    <property type="match status" value="1"/>
</dbReference>
<dbReference type="STRING" id="1208921.ST1E_0957"/>
<accession>M1LYX6</accession>
<evidence type="ECO:0000259" key="10">
    <source>
        <dbReference type="SMART" id="SM00646"/>
    </source>
</evidence>
<dbReference type="GO" id="GO:0009253">
    <property type="term" value="P:peptidoglycan catabolic process"/>
    <property type="evidence" value="ECO:0007669"/>
    <property type="project" value="InterPro"/>
</dbReference>
<organism evidence="11 12">
    <name type="scientific">Candidatus Kinetoplastidibacterium galati TCC219</name>
    <dbReference type="NCBI Taxonomy" id="1208921"/>
    <lineage>
        <taxon>Bacteria</taxon>
        <taxon>Pseudomonadati</taxon>
        <taxon>Pseudomonadota</taxon>
        <taxon>Betaproteobacteria</taxon>
        <taxon>Candidatus Kinetoplastidibacterium</taxon>
    </lineage>
</organism>
<keyword evidence="7 11" id="KW-0378">Hydrolase</keyword>
<dbReference type="Gene3D" id="3.40.630.40">
    <property type="entry name" value="Zn-dependent exopeptidases"/>
    <property type="match status" value="1"/>
</dbReference>
<dbReference type="SUPFAM" id="SSF53187">
    <property type="entry name" value="Zn-dependent exopeptidases"/>
    <property type="match status" value="1"/>
</dbReference>
<comment type="catalytic activity">
    <reaction evidence="1">
        <text>Hydrolyzes the link between N-acetylmuramoyl residues and L-amino acid residues in certain cell-wall glycopeptides.</text>
        <dbReference type="EC" id="3.5.1.28"/>
    </reaction>
</comment>